<gene>
    <name evidence="18" type="primary">TMEM115</name>
    <name evidence="8" type="ORF">CM83_90569</name>
    <name evidence="9" type="ORF">CM83_90572</name>
    <name evidence="10" type="ORF">CM83_90574</name>
    <name evidence="13" type="ORF">CM83_90578</name>
    <name evidence="12" type="ORF">CM83_90582</name>
    <name evidence="14" type="ORF">CM83_90585</name>
    <name evidence="11" type="ORF">CM83_90591</name>
    <name evidence="16" type="ORF">CM83_90597</name>
    <name evidence="15" type="ORF">CM83_90602</name>
    <name evidence="17" type="ORF">CM83_90606</name>
    <name evidence="7" type="ORF">CM83_90614</name>
    <name evidence="18" type="ORF">g.84160</name>
</gene>
<dbReference type="SUPFAM" id="SSF144091">
    <property type="entry name" value="Rhomboid-like"/>
    <property type="match status" value="1"/>
</dbReference>
<dbReference type="GO" id="GO:0016020">
    <property type="term" value="C:membrane"/>
    <property type="evidence" value="ECO:0007669"/>
    <property type="project" value="UniProtKB-SubCell"/>
</dbReference>
<evidence type="ECO:0000313" key="17">
    <source>
        <dbReference type="EMBL" id="JAG34313.1"/>
    </source>
</evidence>
<dbReference type="EMBL" id="GDHC01020381">
    <property type="protein sequence ID" value="JAP98247.1"/>
    <property type="molecule type" value="Transcribed_RNA"/>
</dbReference>
<reference evidence="9" key="1">
    <citation type="journal article" date="2014" name="PLoS ONE">
        <title>Transcriptome-Based Identification of ABC Transporters in the Western Tarnished Plant Bug Lygus hesperus.</title>
        <authorList>
            <person name="Hull J.J."/>
            <person name="Chaney K."/>
            <person name="Geib S.M."/>
            <person name="Fabrick J.A."/>
            <person name="Brent C.S."/>
            <person name="Walsh D."/>
            <person name="Lavine L.C."/>
        </authorList>
    </citation>
    <scope>NUCLEOTIDE SEQUENCE</scope>
</reference>
<evidence type="ECO:0000256" key="6">
    <source>
        <dbReference type="SAM" id="Phobius"/>
    </source>
</evidence>
<evidence type="ECO:0000256" key="1">
    <source>
        <dbReference type="ARBA" id="ARBA00004141"/>
    </source>
</evidence>
<dbReference type="EMBL" id="GBHO01009291">
    <property type="protein sequence ID" value="JAG34313.1"/>
    <property type="molecule type" value="Transcribed_RNA"/>
</dbReference>
<organism evidence="9">
    <name type="scientific">Lygus hesperus</name>
    <name type="common">Western plant bug</name>
    <dbReference type="NCBI Taxonomy" id="30085"/>
    <lineage>
        <taxon>Eukaryota</taxon>
        <taxon>Metazoa</taxon>
        <taxon>Ecdysozoa</taxon>
        <taxon>Arthropoda</taxon>
        <taxon>Hexapoda</taxon>
        <taxon>Insecta</taxon>
        <taxon>Pterygota</taxon>
        <taxon>Neoptera</taxon>
        <taxon>Paraneoptera</taxon>
        <taxon>Hemiptera</taxon>
        <taxon>Heteroptera</taxon>
        <taxon>Panheteroptera</taxon>
        <taxon>Cimicomorpha</taxon>
        <taxon>Miridae</taxon>
        <taxon>Mirini</taxon>
        <taxon>Lygus</taxon>
    </lineage>
</organism>
<accession>A0A0A9WFT4</accession>
<dbReference type="EMBL" id="GBHO01037834">
    <property type="protein sequence ID" value="JAG05770.1"/>
    <property type="molecule type" value="Transcribed_RNA"/>
</dbReference>
<evidence type="ECO:0000313" key="13">
    <source>
        <dbReference type="EMBL" id="JAG05775.1"/>
    </source>
</evidence>
<dbReference type="EMBL" id="GBHO01035866">
    <property type="protein sequence ID" value="JAG07738.1"/>
    <property type="molecule type" value="Transcribed_RNA"/>
</dbReference>
<comment type="subcellular location">
    <subcellularLocation>
        <location evidence="1">Membrane</location>
        <topology evidence="1">Multi-pass membrane protein</topology>
    </subcellularLocation>
</comment>
<dbReference type="SMART" id="SM01160">
    <property type="entry name" value="DUF1751"/>
    <property type="match status" value="1"/>
</dbReference>
<keyword evidence="3 6" id="KW-1133">Transmembrane helix</keyword>
<feature type="transmembrane region" description="Helical" evidence="6">
    <location>
        <begin position="136"/>
        <end position="156"/>
    </location>
</feature>
<feature type="transmembrane region" description="Helical" evidence="6">
    <location>
        <begin position="108"/>
        <end position="130"/>
    </location>
</feature>
<dbReference type="EMBL" id="GBHO01037829">
    <property type="protein sequence ID" value="JAG05775.1"/>
    <property type="molecule type" value="Transcribed_RNA"/>
</dbReference>
<dbReference type="GO" id="GO:0005794">
    <property type="term" value="C:Golgi apparatus"/>
    <property type="evidence" value="ECO:0007669"/>
    <property type="project" value="TreeGrafter"/>
</dbReference>
<dbReference type="EMBL" id="GBHO01019446">
    <property type="protein sequence ID" value="JAG24158.1"/>
    <property type="molecule type" value="Transcribed_RNA"/>
</dbReference>
<evidence type="ECO:0000256" key="3">
    <source>
        <dbReference type="ARBA" id="ARBA00022989"/>
    </source>
</evidence>
<dbReference type="EMBL" id="GBHO01039887">
    <property type="protein sequence ID" value="JAG03717.1"/>
    <property type="molecule type" value="Transcribed_RNA"/>
</dbReference>
<evidence type="ECO:0000256" key="5">
    <source>
        <dbReference type="SAM" id="MobiDB-lite"/>
    </source>
</evidence>
<dbReference type="FunFam" id="1.20.1540.10:FF:000004">
    <property type="entry name" value="Transmembrane protein 115"/>
    <property type="match status" value="1"/>
</dbReference>
<dbReference type="AlphaFoldDB" id="A0A0A9WFT4"/>
<feature type="transmembrane region" description="Helical" evidence="6">
    <location>
        <begin position="77"/>
        <end position="96"/>
    </location>
</feature>
<name>A0A0A9WFT4_LYGHE</name>
<dbReference type="Pfam" id="PF08551">
    <property type="entry name" value="DUF1751"/>
    <property type="match status" value="1"/>
</dbReference>
<feature type="transmembrane region" description="Helical" evidence="6">
    <location>
        <begin position="21"/>
        <end position="42"/>
    </location>
</feature>
<evidence type="ECO:0000313" key="15">
    <source>
        <dbReference type="EMBL" id="JAG24158.1"/>
    </source>
</evidence>
<evidence type="ECO:0000313" key="16">
    <source>
        <dbReference type="EMBL" id="JAG33710.1"/>
    </source>
</evidence>
<dbReference type="InterPro" id="IPR013861">
    <property type="entry name" value="TMEM115/Pdh1/Rbl19"/>
</dbReference>
<dbReference type="PANTHER" id="PTHR13377">
    <property type="entry name" value="PLACENTAL PROTEIN 6"/>
    <property type="match status" value="1"/>
</dbReference>
<dbReference type="EMBL" id="GBHO01037830">
    <property type="protein sequence ID" value="JAG05774.1"/>
    <property type="molecule type" value="Transcribed_RNA"/>
</dbReference>
<sequence length="390" mass="42580">MAPFKTLSKNLPFIIGQFNALLDNTSPLVKFICGVSLIGYFLSFSNDAVLALSVTPGYIIPPHFCFWTAFTYCFLEIHFWEVLADIVAVGLCGKLIEPLWGRFEMFKFFIVVNLGVAVVASFFYVVLYTATSDVDLLFFVHIHGLGGYIAGLSVAVRQIMPDHCLIKTPLGKLTNRNIPLLVTFLAVLLYVCGLLEGTSPTSFASGVLVSWTYLRFYQPHSNGTRGDLADNFTFASFFPTVLQPPISVISNTVYSALVRIGICRRTVRRYDISAAPTAVTVTLPGNDPQDVERRRQIALKALNERLAKSEGLKNSVVRPNLPSQLKKDAGMTSSNTTIPMATGAVAIDIPSPGITAPPGENEEDTEDPTAPLIPGRTIQTTAQVHSARDV</sequence>
<evidence type="ECO:0000313" key="14">
    <source>
        <dbReference type="EMBL" id="JAG07738.1"/>
    </source>
</evidence>
<evidence type="ECO:0000256" key="4">
    <source>
        <dbReference type="ARBA" id="ARBA00023136"/>
    </source>
</evidence>
<evidence type="ECO:0000313" key="12">
    <source>
        <dbReference type="EMBL" id="JAG05774.1"/>
    </source>
</evidence>
<dbReference type="EMBL" id="GBHO01043045">
    <property type="protein sequence ID" value="JAG00559.1"/>
    <property type="molecule type" value="Transcribed_RNA"/>
</dbReference>
<keyword evidence="4 6" id="KW-0472">Membrane</keyword>
<evidence type="ECO:0000313" key="9">
    <source>
        <dbReference type="EMBL" id="JAG03720.1"/>
    </source>
</evidence>
<evidence type="ECO:0000313" key="7">
    <source>
        <dbReference type="EMBL" id="JAG00559.1"/>
    </source>
</evidence>
<evidence type="ECO:0000313" key="11">
    <source>
        <dbReference type="EMBL" id="JAG05770.1"/>
    </source>
</evidence>
<dbReference type="EMBL" id="GBHO01009894">
    <property type="protein sequence ID" value="JAG33710.1"/>
    <property type="molecule type" value="Transcribed_RNA"/>
</dbReference>
<evidence type="ECO:0000313" key="10">
    <source>
        <dbReference type="EMBL" id="JAG03724.1"/>
    </source>
</evidence>
<proteinExistence type="predicted"/>
<reference evidence="18" key="3">
    <citation type="journal article" date="2016" name="Gigascience">
        <title>De novo construction of an expanded transcriptome assembly for the western tarnished plant bug, Lygus hesperus.</title>
        <authorList>
            <person name="Tassone E.E."/>
            <person name="Geib S.M."/>
            <person name="Hall B."/>
            <person name="Fabrick J.A."/>
            <person name="Brent C.S."/>
            <person name="Hull J.J."/>
        </authorList>
    </citation>
    <scope>NUCLEOTIDE SEQUENCE</scope>
</reference>
<feature type="region of interest" description="Disordered" evidence="5">
    <location>
        <begin position="350"/>
        <end position="390"/>
    </location>
</feature>
<dbReference type="EMBL" id="GBHO01039884">
    <property type="protein sequence ID" value="JAG03720.1"/>
    <property type="molecule type" value="Transcribed_RNA"/>
</dbReference>
<keyword evidence="2 6" id="KW-0812">Transmembrane</keyword>
<evidence type="ECO:0000313" key="18">
    <source>
        <dbReference type="EMBL" id="JAP98247.1"/>
    </source>
</evidence>
<evidence type="ECO:0000256" key="2">
    <source>
        <dbReference type="ARBA" id="ARBA00022692"/>
    </source>
</evidence>
<reference evidence="9" key="2">
    <citation type="submission" date="2014-07" db="EMBL/GenBank/DDBJ databases">
        <authorList>
            <person name="Hull J."/>
        </authorList>
    </citation>
    <scope>NUCLEOTIDE SEQUENCE</scope>
</reference>
<feature type="transmembrane region" description="Helical" evidence="6">
    <location>
        <begin position="177"/>
        <end position="196"/>
    </location>
</feature>
<dbReference type="Gene3D" id="1.20.1540.10">
    <property type="entry name" value="Rhomboid-like"/>
    <property type="match status" value="1"/>
</dbReference>
<protein>
    <submittedName>
        <fullName evidence="18">Transmembrane protein 115</fullName>
    </submittedName>
</protein>
<dbReference type="GO" id="GO:0006890">
    <property type="term" value="P:retrograde vesicle-mediated transport, Golgi to endoplasmic reticulum"/>
    <property type="evidence" value="ECO:0007669"/>
    <property type="project" value="InterPro"/>
</dbReference>
<dbReference type="PANTHER" id="PTHR13377:SF3">
    <property type="entry name" value="TRANSMEMBRANE PROTEIN 115"/>
    <property type="match status" value="1"/>
</dbReference>
<evidence type="ECO:0000313" key="8">
    <source>
        <dbReference type="EMBL" id="JAG03717.1"/>
    </source>
</evidence>
<dbReference type="InterPro" id="IPR035952">
    <property type="entry name" value="Rhomboid-like_sf"/>
</dbReference>
<dbReference type="EMBL" id="GBHO01039880">
    <property type="protein sequence ID" value="JAG03724.1"/>
    <property type="molecule type" value="Transcribed_RNA"/>
</dbReference>